<sequence>MDQLNELATQWWRFHRPEHRKELTDADHDLMDAADEEVERLSREVTSLAQLVAALVERAPDIESIAYVGTWVLEDAEIYVGASGIRQVLSTLDPVAAQRVASGYLPNYGLPDHT</sequence>
<accession>A0ABQ6JW41</accession>
<dbReference type="RefSeq" id="WP_284299006.1">
    <property type="nucleotide sequence ID" value="NZ_BSVA01000001.1"/>
</dbReference>
<name>A0ABQ6JW41_9MICO</name>
<dbReference type="Proteomes" id="UP001157069">
    <property type="component" value="Unassembled WGS sequence"/>
</dbReference>
<proteinExistence type="predicted"/>
<dbReference type="EMBL" id="BSVA01000001">
    <property type="protein sequence ID" value="GMA90947.1"/>
    <property type="molecule type" value="Genomic_DNA"/>
</dbReference>
<keyword evidence="3" id="KW-1185">Reference proteome</keyword>
<keyword evidence="1" id="KW-0175">Coiled coil</keyword>
<organism evidence="2 3">
    <name type="scientific">Homoserinibacter gongjuensis</name>
    <dbReference type="NCBI Taxonomy" id="1162968"/>
    <lineage>
        <taxon>Bacteria</taxon>
        <taxon>Bacillati</taxon>
        <taxon>Actinomycetota</taxon>
        <taxon>Actinomycetes</taxon>
        <taxon>Micrococcales</taxon>
        <taxon>Microbacteriaceae</taxon>
        <taxon>Homoserinibacter</taxon>
    </lineage>
</organism>
<feature type="coiled-coil region" evidence="1">
    <location>
        <begin position="31"/>
        <end position="58"/>
    </location>
</feature>
<evidence type="ECO:0000313" key="3">
    <source>
        <dbReference type="Proteomes" id="UP001157069"/>
    </source>
</evidence>
<gene>
    <name evidence="2" type="ORF">GCM10025869_14760</name>
</gene>
<protein>
    <submittedName>
        <fullName evidence="2">Uncharacterized protein</fullName>
    </submittedName>
</protein>
<reference evidence="3" key="1">
    <citation type="journal article" date="2019" name="Int. J. Syst. Evol. Microbiol.">
        <title>The Global Catalogue of Microorganisms (GCM) 10K type strain sequencing project: providing services to taxonomists for standard genome sequencing and annotation.</title>
        <authorList>
            <consortium name="The Broad Institute Genomics Platform"/>
            <consortium name="The Broad Institute Genome Sequencing Center for Infectious Disease"/>
            <person name="Wu L."/>
            <person name="Ma J."/>
        </authorList>
    </citation>
    <scope>NUCLEOTIDE SEQUENCE [LARGE SCALE GENOMIC DNA]</scope>
    <source>
        <strain evidence="3">NBRC 108755</strain>
    </source>
</reference>
<evidence type="ECO:0000313" key="2">
    <source>
        <dbReference type="EMBL" id="GMA90947.1"/>
    </source>
</evidence>
<evidence type="ECO:0000256" key="1">
    <source>
        <dbReference type="SAM" id="Coils"/>
    </source>
</evidence>
<comment type="caution">
    <text evidence="2">The sequence shown here is derived from an EMBL/GenBank/DDBJ whole genome shotgun (WGS) entry which is preliminary data.</text>
</comment>